<evidence type="ECO:0000259" key="6">
    <source>
        <dbReference type="Pfam" id="PF00441"/>
    </source>
</evidence>
<dbReference type="InterPro" id="IPR009075">
    <property type="entry name" value="AcylCo_DH/oxidase_C"/>
</dbReference>
<dbReference type="SUPFAM" id="SSF56645">
    <property type="entry name" value="Acyl-CoA dehydrogenase NM domain-like"/>
    <property type="match status" value="1"/>
</dbReference>
<evidence type="ECO:0000256" key="1">
    <source>
        <dbReference type="ARBA" id="ARBA00001974"/>
    </source>
</evidence>
<proteinExistence type="inferred from homology"/>
<accession>A0A6J7LID3</accession>
<evidence type="ECO:0000256" key="5">
    <source>
        <dbReference type="ARBA" id="ARBA00023002"/>
    </source>
</evidence>
<dbReference type="Gene3D" id="1.10.540.10">
    <property type="entry name" value="Acyl-CoA dehydrogenase/oxidase, N-terminal domain"/>
    <property type="match status" value="1"/>
</dbReference>
<feature type="domain" description="Acyl-CoA dehydrogenase/oxidase C-terminal" evidence="6">
    <location>
        <begin position="221"/>
        <end position="368"/>
    </location>
</feature>
<gene>
    <name evidence="8" type="ORF">UFOPK3605_00075</name>
    <name evidence="9" type="ORF">UFOPK3897_00079</name>
    <name evidence="10" type="ORF">UFOPK4121_00080</name>
</gene>
<feature type="domain" description="Acyl-CoA dehydrogenase/oxidase N-terminal" evidence="7">
    <location>
        <begin position="6"/>
        <end position="118"/>
    </location>
</feature>
<dbReference type="PANTHER" id="PTHR43884">
    <property type="entry name" value="ACYL-COA DEHYDROGENASE"/>
    <property type="match status" value="1"/>
</dbReference>
<comment type="cofactor">
    <cofactor evidence="1">
        <name>FAD</name>
        <dbReference type="ChEBI" id="CHEBI:57692"/>
    </cofactor>
</comment>
<evidence type="ECO:0000256" key="4">
    <source>
        <dbReference type="ARBA" id="ARBA00022827"/>
    </source>
</evidence>
<keyword evidence="5" id="KW-0560">Oxidoreductase</keyword>
<dbReference type="InterPro" id="IPR013786">
    <property type="entry name" value="AcylCoA_DH/ox_N"/>
</dbReference>
<evidence type="ECO:0000256" key="2">
    <source>
        <dbReference type="ARBA" id="ARBA00009347"/>
    </source>
</evidence>
<comment type="similarity">
    <text evidence="2">Belongs to the acyl-CoA dehydrogenase family.</text>
</comment>
<name>A0A6J7LID3_9ZZZZ</name>
<reference evidence="9" key="1">
    <citation type="submission" date="2020-05" db="EMBL/GenBank/DDBJ databases">
        <authorList>
            <person name="Chiriac C."/>
            <person name="Salcher M."/>
            <person name="Ghai R."/>
            <person name="Kavagutti S V."/>
        </authorList>
    </citation>
    <scope>NUCLEOTIDE SEQUENCE</scope>
</reference>
<dbReference type="Pfam" id="PF00441">
    <property type="entry name" value="Acyl-CoA_dh_1"/>
    <property type="match status" value="1"/>
</dbReference>
<organism evidence="9">
    <name type="scientific">freshwater metagenome</name>
    <dbReference type="NCBI Taxonomy" id="449393"/>
    <lineage>
        <taxon>unclassified sequences</taxon>
        <taxon>metagenomes</taxon>
        <taxon>ecological metagenomes</taxon>
    </lineage>
</organism>
<keyword evidence="3" id="KW-0285">Flavoprotein</keyword>
<dbReference type="Pfam" id="PF02771">
    <property type="entry name" value="Acyl-CoA_dh_N"/>
    <property type="match status" value="1"/>
</dbReference>
<dbReference type="Gene3D" id="2.40.110.10">
    <property type="entry name" value="Butyryl-CoA Dehydrogenase, subunit A, domain 2"/>
    <property type="match status" value="1"/>
</dbReference>
<protein>
    <submittedName>
        <fullName evidence="9">Unannotated protein</fullName>
    </submittedName>
</protein>
<sequence length="375" mass="40543">MDFSFSEEQNDLQGLVRQILEAEVTNERLKQTEASEDNFDRELWATFAEAGILGIAVPETYGGGGLGFLELAITLEQIGRAVAPIPFYASAVLGMLPIAQFGTDIQKKALLPGAVLGESILSAGLFEAGADQYQPTTSAVLTDKGWELSGVKDCVPAGMLADRILVPATTKDGQVIIALVEATSPGVTRERQNTTNGHPEARFTLASVEVGEKEIIGTPDSGLDILHWLVERATAALTAIAVGVCEESVRMTAEYTKTREQFDRPIATFQAVGQRAADAYIDTEAVRLTAWQAIWRLSEDLPATVEVAVAKFWASEGGQRVVHAAQHLHGGMGVDRDYPLHRYFLWAKWIELTLGGSTKQLLAIGRRLAEDPVPA</sequence>
<dbReference type="PANTHER" id="PTHR43884:SF20">
    <property type="entry name" value="ACYL-COA DEHYDROGENASE FADE28"/>
    <property type="match status" value="1"/>
</dbReference>
<dbReference type="Gene3D" id="1.20.140.10">
    <property type="entry name" value="Butyryl-CoA Dehydrogenase, subunit A, domain 3"/>
    <property type="match status" value="1"/>
</dbReference>
<evidence type="ECO:0000259" key="7">
    <source>
        <dbReference type="Pfam" id="PF02771"/>
    </source>
</evidence>
<dbReference type="EMBL" id="CAFBMM010000001">
    <property type="protein sequence ID" value="CAB4893856.1"/>
    <property type="molecule type" value="Genomic_DNA"/>
</dbReference>
<dbReference type="GO" id="GO:0050660">
    <property type="term" value="F:flavin adenine dinucleotide binding"/>
    <property type="evidence" value="ECO:0007669"/>
    <property type="project" value="InterPro"/>
</dbReference>
<evidence type="ECO:0000313" key="9">
    <source>
        <dbReference type="EMBL" id="CAB4968290.1"/>
    </source>
</evidence>
<dbReference type="InterPro" id="IPR046373">
    <property type="entry name" value="Acyl-CoA_Oxase/DH_mid-dom_sf"/>
</dbReference>
<dbReference type="EMBL" id="CAFBPQ010000001">
    <property type="protein sequence ID" value="CAB5011592.1"/>
    <property type="molecule type" value="Genomic_DNA"/>
</dbReference>
<dbReference type="InterPro" id="IPR009100">
    <property type="entry name" value="AcylCoA_DH/oxidase_NM_dom_sf"/>
</dbReference>
<dbReference type="EMBL" id="CAFBOF010000001">
    <property type="protein sequence ID" value="CAB4968290.1"/>
    <property type="molecule type" value="Genomic_DNA"/>
</dbReference>
<evidence type="ECO:0000256" key="3">
    <source>
        <dbReference type="ARBA" id="ARBA00022630"/>
    </source>
</evidence>
<dbReference type="GO" id="GO:0003995">
    <property type="term" value="F:acyl-CoA dehydrogenase activity"/>
    <property type="evidence" value="ECO:0007669"/>
    <property type="project" value="TreeGrafter"/>
</dbReference>
<dbReference type="SUPFAM" id="SSF47203">
    <property type="entry name" value="Acyl-CoA dehydrogenase C-terminal domain-like"/>
    <property type="match status" value="1"/>
</dbReference>
<dbReference type="InterPro" id="IPR036250">
    <property type="entry name" value="AcylCo_DH-like_C"/>
</dbReference>
<evidence type="ECO:0000313" key="10">
    <source>
        <dbReference type="EMBL" id="CAB5011592.1"/>
    </source>
</evidence>
<dbReference type="CDD" id="cd00567">
    <property type="entry name" value="ACAD"/>
    <property type="match status" value="1"/>
</dbReference>
<dbReference type="InterPro" id="IPR037069">
    <property type="entry name" value="AcylCoA_DH/ox_N_sf"/>
</dbReference>
<keyword evidence="4" id="KW-0274">FAD</keyword>
<dbReference type="AlphaFoldDB" id="A0A6J7LID3"/>
<evidence type="ECO:0000313" key="8">
    <source>
        <dbReference type="EMBL" id="CAB4893856.1"/>
    </source>
</evidence>